<comment type="similarity">
    <text evidence="2 12">Belongs to the amiloride-sensitive sodium channel (TC 1.A.6) family.</text>
</comment>
<name>A0A7R8X476_9CRUS</name>
<evidence type="ECO:0000256" key="13">
    <source>
        <dbReference type="SAM" id="MobiDB-lite"/>
    </source>
</evidence>
<keyword evidence="8 12" id="KW-0406">Ion transport</keyword>
<keyword evidence="3 12" id="KW-0813">Transport</keyword>
<evidence type="ECO:0000256" key="10">
    <source>
        <dbReference type="ARBA" id="ARBA00023201"/>
    </source>
</evidence>
<protein>
    <submittedName>
        <fullName evidence="15">Uncharacterized protein</fullName>
    </submittedName>
</protein>
<reference evidence="15" key="1">
    <citation type="submission" date="2020-11" db="EMBL/GenBank/DDBJ databases">
        <authorList>
            <person name="Tran Van P."/>
        </authorList>
    </citation>
    <scope>NUCLEOTIDE SEQUENCE</scope>
</reference>
<dbReference type="Proteomes" id="UP000677054">
    <property type="component" value="Unassembled WGS sequence"/>
</dbReference>
<accession>A0A7R8X476</accession>
<evidence type="ECO:0000256" key="3">
    <source>
        <dbReference type="ARBA" id="ARBA00022448"/>
    </source>
</evidence>
<evidence type="ECO:0000256" key="9">
    <source>
        <dbReference type="ARBA" id="ARBA00023136"/>
    </source>
</evidence>
<dbReference type="AlphaFoldDB" id="A0A7R8X476"/>
<feature type="compositionally biased region" description="Basic and acidic residues" evidence="13">
    <location>
        <begin position="9"/>
        <end position="20"/>
    </location>
</feature>
<evidence type="ECO:0000256" key="12">
    <source>
        <dbReference type="RuleBase" id="RU000679"/>
    </source>
</evidence>
<organism evidence="15">
    <name type="scientific">Darwinula stevensoni</name>
    <dbReference type="NCBI Taxonomy" id="69355"/>
    <lineage>
        <taxon>Eukaryota</taxon>
        <taxon>Metazoa</taxon>
        <taxon>Ecdysozoa</taxon>
        <taxon>Arthropoda</taxon>
        <taxon>Crustacea</taxon>
        <taxon>Oligostraca</taxon>
        <taxon>Ostracoda</taxon>
        <taxon>Podocopa</taxon>
        <taxon>Podocopida</taxon>
        <taxon>Darwinulocopina</taxon>
        <taxon>Darwinuloidea</taxon>
        <taxon>Darwinulidae</taxon>
        <taxon>Darwinula</taxon>
    </lineage>
</organism>
<evidence type="ECO:0000256" key="2">
    <source>
        <dbReference type="ARBA" id="ARBA00007193"/>
    </source>
</evidence>
<evidence type="ECO:0000256" key="1">
    <source>
        <dbReference type="ARBA" id="ARBA00004141"/>
    </source>
</evidence>
<feature type="transmembrane region" description="Helical" evidence="14">
    <location>
        <begin position="601"/>
        <end position="623"/>
    </location>
</feature>
<evidence type="ECO:0000256" key="6">
    <source>
        <dbReference type="ARBA" id="ARBA00022989"/>
    </source>
</evidence>
<dbReference type="GO" id="GO:0015280">
    <property type="term" value="F:ligand-gated sodium channel activity"/>
    <property type="evidence" value="ECO:0007669"/>
    <property type="project" value="TreeGrafter"/>
</dbReference>
<evidence type="ECO:0000256" key="8">
    <source>
        <dbReference type="ARBA" id="ARBA00023065"/>
    </source>
</evidence>
<keyword evidence="11 12" id="KW-0407">Ion channel</keyword>
<proteinExistence type="inferred from homology"/>
<evidence type="ECO:0000256" key="14">
    <source>
        <dbReference type="SAM" id="Phobius"/>
    </source>
</evidence>
<dbReference type="PANTHER" id="PTHR11690:SF300">
    <property type="entry name" value="PICKPOCKET PROTEIN 19"/>
    <property type="match status" value="1"/>
</dbReference>
<keyword evidence="9 14" id="KW-0472">Membrane</keyword>
<feature type="region of interest" description="Disordered" evidence="13">
    <location>
        <begin position="129"/>
        <end position="149"/>
    </location>
</feature>
<dbReference type="Gene3D" id="1.10.287.770">
    <property type="entry name" value="YojJ-like"/>
    <property type="match status" value="1"/>
</dbReference>
<evidence type="ECO:0000313" key="16">
    <source>
        <dbReference type="Proteomes" id="UP000677054"/>
    </source>
</evidence>
<sequence>MNYGPSIAQEEHTQPEKRDSAAGLEQVAGATKATGGGQSACNAVKPIKQGLSCASRDHRFTFRLDMVLPVDKFFSKKSPSACKDAADRRRRNAPETQTSPPEYGIPQARDEVFRGENDAFGTMYDVHQTSGLDEDEGTTGILGRSQGKMPTSMVVAPKHNRGYVNNFANSLECLERDMKYFRGKMELLEESIATINRTAWADTDRANRGEAWIHGHDSGRFSEGGLTVSLGSKLGLTGRPGIWKILWICVLCASITITIIQTRGLILNFMRNPSAQDIRIVRPNGVDFPAVTVCPGSTWNKTALRLYNLTKNDVYVYGKGFVLNRLNMSLDEALYFFSMNDLSFVTSCIAVLDCQGNATLTLVNAGKWKELRFAKVGEDSLVKVCYTFRANTTMELGTSSAVMEFNFTFQDFERVTYFEVHIHPQDEPFTDGLRGVPTSRQTLLLGPGSRYTLSVSPKSYLYLPRGQECNADKDYNFVKVISCVAGAVKEEFLKGGPCVLPAMLPEDETSHKSLCNNSEDLDQFLDFYHDVEELFIPDCLRKCNRTTYNMLLIPETPLDMPMKLMPTVHLELNTPISDMEIVEELETTSVYQFLSDMGGMIGLYFGFSFLTIYECLEFLFVYATSRIARAHVRP</sequence>
<keyword evidence="16" id="KW-1185">Reference proteome</keyword>
<dbReference type="PANTHER" id="PTHR11690">
    <property type="entry name" value="AMILORIDE-SENSITIVE SODIUM CHANNEL-RELATED"/>
    <property type="match status" value="1"/>
</dbReference>
<gene>
    <name evidence="15" type="ORF">DSTB1V02_LOCUS570</name>
</gene>
<evidence type="ECO:0000256" key="4">
    <source>
        <dbReference type="ARBA" id="ARBA00022461"/>
    </source>
</evidence>
<dbReference type="EMBL" id="LR899557">
    <property type="protein sequence ID" value="CAD7240549.1"/>
    <property type="molecule type" value="Genomic_DNA"/>
</dbReference>
<dbReference type="PRINTS" id="PR01078">
    <property type="entry name" value="AMINACHANNEL"/>
</dbReference>
<dbReference type="InterPro" id="IPR001873">
    <property type="entry name" value="ENaC"/>
</dbReference>
<evidence type="ECO:0000313" key="15">
    <source>
        <dbReference type="EMBL" id="CAD7240549.1"/>
    </source>
</evidence>
<keyword evidence="4 12" id="KW-0894">Sodium channel</keyword>
<keyword evidence="10 12" id="KW-0739">Sodium transport</keyword>
<comment type="subcellular location">
    <subcellularLocation>
        <location evidence="1">Membrane</location>
        <topology evidence="1">Multi-pass membrane protein</topology>
    </subcellularLocation>
</comment>
<feature type="region of interest" description="Disordered" evidence="13">
    <location>
        <begin position="78"/>
        <end position="106"/>
    </location>
</feature>
<keyword evidence="7" id="KW-0915">Sodium</keyword>
<keyword evidence="5 12" id="KW-0812">Transmembrane</keyword>
<evidence type="ECO:0000256" key="7">
    <source>
        <dbReference type="ARBA" id="ARBA00023053"/>
    </source>
</evidence>
<evidence type="ECO:0000256" key="11">
    <source>
        <dbReference type="ARBA" id="ARBA00023303"/>
    </source>
</evidence>
<dbReference type="EMBL" id="CAJPEV010000040">
    <property type="protein sequence ID" value="CAG0879393.1"/>
    <property type="molecule type" value="Genomic_DNA"/>
</dbReference>
<dbReference type="GO" id="GO:0005886">
    <property type="term" value="C:plasma membrane"/>
    <property type="evidence" value="ECO:0007669"/>
    <property type="project" value="TreeGrafter"/>
</dbReference>
<keyword evidence="6 14" id="KW-1133">Transmembrane helix</keyword>
<dbReference type="OrthoDB" id="6021021at2759"/>
<feature type="region of interest" description="Disordered" evidence="13">
    <location>
        <begin position="1"/>
        <end position="39"/>
    </location>
</feature>
<dbReference type="Pfam" id="PF00858">
    <property type="entry name" value="ASC"/>
    <property type="match status" value="1"/>
</dbReference>
<evidence type="ECO:0000256" key="5">
    <source>
        <dbReference type="ARBA" id="ARBA00022692"/>
    </source>
</evidence>